<dbReference type="Proteomes" id="UP001175228">
    <property type="component" value="Unassembled WGS sequence"/>
</dbReference>
<keyword evidence="3" id="KW-1185">Reference proteome</keyword>
<feature type="transmembrane region" description="Helical" evidence="1">
    <location>
        <begin position="103"/>
        <end position="124"/>
    </location>
</feature>
<reference evidence="2" key="1">
    <citation type="submission" date="2023-06" db="EMBL/GenBank/DDBJ databases">
        <authorList>
            <consortium name="Lawrence Berkeley National Laboratory"/>
            <person name="Ahrendt S."/>
            <person name="Sahu N."/>
            <person name="Indic B."/>
            <person name="Wong-Bajracharya J."/>
            <person name="Merenyi Z."/>
            <person name="Ke H.-M."/>
            <person name="Monk M."/>
            <person name="Kocsube S."/>
            <person name="Drula E."/>
            <person name="Lipzen A."/>
            <person name="Balint B."/>
            <person name="Henrissat B."/>
            <person name="Andreopoulos B."/>
            <person name="Martin F.M."/>
            <person name="Harder C.B."/>
            <person name="Rigling D."/>
            <person name="Ford K.L."/>
            <person name="Foster G.D."/>
            <person name="Pangilinan J."/>
            <person name="Papanicolaou A."/>
            <person name="Barry K."/>
            <person name="LaButti K."/>
            <person name="Viragh M."/>
            <person name="Koriabine M."/>
            <person name="Yan M."/>
            <person name="Riley R."/>
            <person name="Champramary S."/>
            <person name="Plett K.L."/>
            <person name="Tsai I.J."/>
            <person name="Slot J."/>
            <person name="Sipos G."/>
            <person name="Plett J."/>
            <person name="Nagy L.G."/>
            <person name="Grigoriev I.V."/>
        </authorList>
    </citation>
    <scope>NUCLEOTIDE SEQUENCE</scope>
    <source>
        <strain evidence="2">HWK02</strain>
    </source>
</reference>
<proteinExistence type="predicted"/>
<sequence>MTLEMKVGNAGRWFEYGPHQWKRWLCNARNGHPLAFRHFFRHRDHVEVWGIWDHVSCPSAASQWMSVAIEILVEDLFFGYMIFQPCKPEMMYCQQTEDRFKWVIIMIIYMFVLPTYAGWISYYIQK</sequence>
<keyword evidence="1" id="KW-0812">Transmembrane</keyword>
<gene>
    <name evidence="2" type="ORF">EDD18DRAFT_1097764</name>
</gene>
<comment type="caution">
    <text evidence="2">The sequence shown here is derived from an EMBL/GenBank/DDBJ whole genome shotgun (WGS) entry which is preliminary data.</text>
</comment>
<keyword evidence="1" id="KW-1133">Transmembrane helix</keyword>
<keyword evidence="1" id="KW-0472">Membrane</keyword>
<organism evidence="2 3">
    <name type="scientific">Armillaria luteobubalina</name>
    <dbReference type="NCBI Taxonomy" id="153913"/>
    <lineage>
        <taxon>Eukaryota</taxon>
        <taxon>Fungi</taxon>
        <taxon>Dikarya</taxon>
        <taxon>Basidiomycota</taxon>
        <taxon>Agaricomycotina</taxon>
        <taxon>Agaricomycetes</taxon>
        <taxon>Agaricomycetidae</taxon>
        <taxon>Agaricales</taxon>
        <taxon>Marasmiineae</taxon>
        <taxon>Physalacriaceae</taxon>
        <taxon>Armillaria</taxon>
    </lineage>
</organism>
<evidence type="ECO:0000313" key="3">
    <source>
        <dbReference type="Proteomes" id="UP001175228"/>
    </source>
</evidence>
<name>A0AA39QP04_9AGAR</name>
<dbReference type="EMBL" id="JAUEPU010000001">
    <property type="protein sequence ID" value="KAK0506482.1"/>
    <property type="molecule type" value="Genomic_DNA"/>
</dbReference>
<dbReference type="AlphaFoldDB" id="A0AA39QP04"/>
<evidence type="ECO:0000256" key="1">
    <source>
        <dbReference type="SAM" id="Phobius"/>
    </source>
</evidence>
<accession>A0AA39QP04</accession>
<protein>
    <submittedName>
        <fullName evidence="2">Uncharacterized protein</fullName>
    </submittedName>
</protein>
<evidence type="ECO:0000313" key="2">
    <source>
        <dbReference type="EMBL" id="KAK0506482.1"/>
    </source>
</evidence>